<dbReference type="InterPro" id="IPR010106">
    <property type="entry name" value="RpnA"/>
</dbReference>
<dbReference type="PANTHER" id="PTHR41317">
    <property type="entry name" value="PD-(D_E)XK NUCLEASE FAMILY TRANSPOSASE"/>
    <property type="match status" value="1"/>
</dbReference>
<evidence type="ECO:0000313" key="2">
    <source>
        <dbReference type="Proteomes" id="UP000000852"/>
    </source>
</evidence>
<dbReference type="Pfam" id="PF12784">
    <property type="entry name" value="PDDEXK_2"/>
    <property type="match status" value="1"/>
</dbReference>
<dbReference type="RefSeq" id="WP_015807652.1">
    <property type="nucleotide sequence ID" value="NC_013061.1"/>
</dbReference>
<dbReference type="Proteomes" id="UP000000852">
    <property type="component" value="Chromosome"/>
</dbReference>
<dbReference type="AlphaFoldDB" id="C6XVH2"/>
<dbReference type="eggNOG" id="COG5464">
    <property type="taxonomic scope" value="Bacteria"/>
</dbReference>
<gene>
    <name evidence="1" type="ordered locus">Phep_1830</name>
</gene>
<evidence type="ECO:0000313" key="1">
    <source>
        <dbReference type="EMBL" id="ACU04038.1"/>
    </source>
</evidence>
<organism evidence="1 2">
    <name type="scientific">Pedobacter heparinus (strain ATCC 13125 / DSM 2366 / CIP 104194 / JCM 7457 / NBRC 12017 / NCIMB 9290 / NRRL B-14731 / HIM 762-3)</name>
    <dbReference type="NCBI Taxonomy" id="485917"/>
    <lineage>
        <taxon>Bacteria</taxon>
        <taxon>Pseudomonadati</taxon>
        <taxon>Bacteroidota</taxon>
        <taxon>Sphingobacteriia</taxon>
        <taxon>Sphingobacteriales</taxon>
        <taxon>Sphingobacteriaceae</taxon>
        <taxon>Pedobacter</taxon>
    </lineage>
</organism>
<name>C6XVH2_PEDHD</name>
<protein>
    <recommendedName>
        <fullName evidence="3">Transposase (putative) YhgA-like domain-containing protein</fullName>
    </recommendedName>
</protein>
<dbReference type="STRING" id="485917.Phep_1830"/>
<sequence length="290" mass="33974">MPEKPNQVAALNPTDQVTSRYINPKTDFAFKHFFGKESHKDLLIGFLNGIFKGRKIIVDLEYNQVTHQGISKEDRKNIFDLNCTGNKGERFIVEMQQAKRSFFKDRMIYYTSNLIYQQGISVNSDWNYELPEVYLVAIMDFSFDDTHPDQYEHDVRLMDVHTHAEFYKKLGYIFIEMPKFKKVETELVTNEDGWLFSLRYMNTLKEIPLSLRDKEEFIKLFNIAEVSNLDPDEMKAYQASLKIARDNYSHDETIKREKAFEIAAELKKNEVSFEIIAAATGLTLNEIDEL</sequence>
<keyword evidence="2" id="KW-1185">Reference proteome</keyword>
<dbReference type="OrthoDB" id="9803508at2"/>
<dbReference type="NCBIfam" id="TIGR01784">
    <property type="entry name" value="T_den_put_tspse"/>
    <property type="match status" value="1"/>
</dbReference>
<dbReference type="EMBL" id="CP001681">
    <property type="protein sequence ID" value="ACU04038.1"/>
    <property type="molecule type" value="Genomic_DNA"/>
</dbReference>
<accession>C6XVH2</accession>
<dbReference type="KEGG" id="phe:Phep_1830"/>
<dbReference type="PANTHER" id="PTHR41317:SF1">
    <property type="entry name" value="PD-(D_E)XK NUCLEASE FAMILY TRANSPOSASE"/>
    <property type="match status" value="1"/>
</dbReference>
<reference evidence="1 2" key="1">
    <citation type="journal article" date="2009" name="Stand. Genomic Sci.">
        <title>Complete genome sequence of Pedobacter heparinus type strain (HIM 762-3).</title>
        <authorList>
            <person name="Han C."/>
            <person name="Spring S."/>
            <person name="Lapidus A."/>
            <person name="Del Rio T.G."/>
            <person name="Tice H."/>
            <person name="Copeland A."/>
            <person name="Cheng J.F."/>
            <person name="Lucas S."/>
            <person name="Chen F."/>
            <person name="Nolan M."/>
            <person name="Bruce D."/>
            <person name="Goodwin L."/>
            <person name="Pitluck S."/>
            <person name="Ivanova N."/>
            <person name="Mavromatis K."/>
            <person name="Mikhailova N."/>
            <person name="Pati A."/>
            <person name="Chen A."/>
            <person name="Palaniappan K."/>
            <person name="Land M."/>
            <person name="Hauser L."/>
            <person name="Chang Y.J."/>
            <person name="Jeffries C.C."/>
            <person name="Saunders E."/>
            <person name="Chertkov O."/>
            <person name="Brettin T."/>
            <person name="Goker M."/>
            <person name="Rohde M."/>
            <person name="Bristow J."/>
            <person name="Eisen J.A."/>
            <person name="Markowitz V."/>
            <person name="Hugenholtz P."/>
            <person name="Kyrpides N.C."/>
            <person name="Klenk H.P."/>
            <person name="Detter J.C."/>
        </authorList>
    </citation>
    <scope>NUCLEOTIDE SEQUENCE [LARGE SCALE GENOMIC DNA]</scope>
    <source>
        <strain evidence="2">ATCC 13125 / DSM 2366 / CIP 104194 / JCM 7457 / NBRC 12017 / NCIMB 9290 / NRRL B-14731 / HIM 762-3</strain>
    </source>
</reference>
<dbReference type="HOGENOM" id="CLU_057504_1_0_10"/>
<evidence type="ECO:0008006" key="3">
    <source>
        <dbReference type="Google" id="ProtNLM"/>
    </source>
</evidence>
<proteinExistence type="predicted"/>